<protein>
    <submittedName>
        <fullName evidence="1">Uncharacterized protein</fullName>
    </submittedName>
</protein>
<dbReference type="EMBL" id="CAAALY010080833">
    <property type="protein sequence ID" value="VEL26519.1"/>
    <property type="molecule type" value="Genomic_DNA"/>
</dbReference>
<organism evidence="1 2">
    <name type="scientific">Protopolystoma xenopodis</name>
    <dbReference type="NCBI Taxonomy" id="117903"/>
    <lineage>
        <taxon>Eukaryota</taxon>
        <taxon>Metazoa</taxon>
        <taxon>Spiralia</taxon>
        <taxon>Lophotrochozoa</taxon>
        <taxon>Platyhelminthes</taxon>
        <taxon>Monogenea</taxon>
        <taxon>Polyopisthocotylea</taxon>
        <taxon>Polystomatidea</taxon>
        <taxon>Polystomatidae</taxon>
        <taxon>Protopolystoma</taxon>
    </lineage>
</organism>
<reference evidence="1" key="1">
    <citation type="submission" date="2018-11" db="EMBL/GenBank/DDBJ databases">
        <authorList>
            <consortium name="Pathogen Informatics"/>
        </authorList>
    </citation>
    <scope>NUCLEOTIDE SEQUENCE</scope>
</reference>
<keyword evidence="2" id="KW-1185">Reference proteome</keyword>
<proteinExistence type="predicted"/>
<comment type="caution">
    <text evidence="1">The sequence shown here is derived from an EMBL/GenBank/DDBJ whole genome shotgun (WGS) entry which is preliminary data.</text>
</comment>
<dbReference type="AlphaFoldDB" id="A0A448X326"/>
<name>A0A448X326_9PLAT</name>
<accession>A0A448X326</accession>
<gene>
    <name evidence="1" type="ORF">PXEA_LOCUS19959</name>
</gene>
<dbReference type="Proteomes" id="UP000784294">
    <property type="component" value="Unassembled WGS sequence"/>
</dbReference>
<evidence type="ECO:0000313" key="2">
    <source>
        <dbReference type="Proteomes" id="UP000784294"/>
    </source>
</evidence>
<evidence type="ECO:0000313" key="1">
    <source>
        <dbReference type="EMBL" id="VEL26519.1"/>
    </source>
</evidence>
<sequence length="102" mass="11727">MRACIRGQLHPSYSYRLHALVSLSSCFHFAGLCVTFLEPCALCQMYQQAGEGICASCIVPGAPMVLRTQHRERYQIEVRFASSRFDMSLKEWRPRGRDKELQ</sequence>